<dbReference type="HOGENOM" id="CLU_2775715_0_0_1"/>
<gene>
    <name evidence="1" type="ORF">CANTEDRAFT_115858</name>
</gene>
<name>G3B8H5_CANTC</name>
<dbReference type="AlphaFoldDB" id="G3B8H5"/>
<evidence type="ECO:0000313" key="1">
    <source>
        <dbReference type="EMBL" id="EGV62395.1"/>
    </source>
</evidence>
<dbReference type="EMBL" id="GL996527">
    <property type="protein sequence ID" value="EGV62395.1"/>
    <property type="molecule type" value="Genomic_DNA"/>
</dbReference>
<keyword evidence="2" id="KW-1185">Reference proteome</keyword>
<reference evidence="1 2" key="1">
    <citation type="journal article" date="2011" name="Proc. Natl. Acad. Sci. U.S.A.">
        <title>Comparative genomics of xylose-fermenting fungi for enhanced biofuel production.</title>
        <authorList>
            <person name="Wohlbach D.J."/>
            <person name="Kuo A."/>
            <person name="Sato T.K."/>
            <person name="Potts K.M."/>
            <person name="Salamov A.A."/>
            <person name="LaButti K.M."/>
            <person name="Sun H."/>
            <person name="Clum A."/>
            <person name="Pangilinan J.L."/>
            <person name="Lindquist E.A."/>
            <person name="Lucas S."/>
            <person name="Lapidus A."/>
            <person name="Jin M."/>
            <person name="Gunawan C."/>
            <person name="Balan V."/>
            <person name="Dale B.E."/>
            <person name="Jeffries T.W."/>
            <person name="Zinkel R."/>
            <person name="Barry K.W."/>
            <person name="Grigoriev I.V."/>
            <person name="Gasch A.P."/>
        </authorList>
    </citation>
    <scope>NUCLEOTIDE SEQUENCE [LARGE SCALE GENOMIC DNA]</scope>
    <source>
        <strain evidence="2">ATCC 10573 / BCRC 21748 / CBS 615 / JCM 9827 / NBRC 10315 / NRRL Y-1498 / VKM Y-70</strain>
    </source>
</reference>
<dbReference type="Proteomes" id="UP000000707">
    <property type="component" value="Unassembled WGS sequence"/>
</dbReference>
<protein>
    <submittedName>
        <fullName evidence="1">Uncharacterized protein</fullName>
    </submittedName>
</protein>
<proteinExistence type="predicted"/>
<evidence type="ECO:0000313" key="2">
    <source>
        <dbReference type="Proteomes" id="UP000000707"/>
    </source>
</evidence>
<sequence>MSFWKILPALALTPFHAIVSGLYAYSIKLAVDKETYEKYCEKQNESFKVIFEHFGHFDNSDSSGGKGRR</sequence>
<accession>G3B8H5</accession>
<dbReference type="OrthoDB" id="10443289at2759"/>
<organism evidence="2">
    <name type="scientific">Candida tenuis (strain ATCC 10573 / BCRC 21748 / CBS 615 / JCM 9827 / NBRC 10315 / NRRL Y-1498 / VKM Y-70)</name>
    <name type="common">Yeast</name>
    <name type="synonym">Yamadazyma tenuis</name>
    <dbReference type="NCBI Taxonomy" id="590646"/>
    <lineage>
        <taxon>Eukaryota</taxon>
        <taxon>Fungi</taxon>
        <taxon>Dikarya</taxon>
        <taxon>Ascomycota</taxon>
        <taxon>Saccharomycotina</taxon>
        <taxon>Pichiomycetes</taxon>
        <taxon>Debaryomycetaceae</taxon>
        <taxon>Yamadazyma</taxon>
    </lineage>
</organism>